<feature type="transmembrane region" description="Helical" evidence="7">
    <location>
        <begin position="78"/>
        <end position="99"/>
    </location>
</feature>
<dbReference type="InterPro" id="IPR051393">
    <property type="entry name" value="ABC_transporter_permease"/>
</dbReference>
<protein>
    <submittedName>
        <fullName evidence="9">sn-glycerol-3-phosphate transport system permease protein UgpA</fullName>
    </submittedName>
</protein>
<evidence type="ECO:0000256" key="6">
    <source>
        <dbReference type="ARBA" id="ARBA00023136"/>
    </source>
</evidence>
<feature type="domain" description="ABC transmembrane type-1" evidence="8">
    <location>
        <begin position="74"/>
        <end position="285"/>
    </location>
</feature>
<dbReference type="RefSeq" id="WP_019688548.1">
    <property type="nucleotide sequence ID" value="NZ_CP036496.1"/>
</dbReference>
<accession>A0A378Y4A4</accession>
<comment type="similarity">
    <text evidence="7">Belongs to the binding-protein-dependent transport system permease family.</text>
</comment>
<dbReference type="Proteomes" id="UP000254400">
    <property type="component" value="Unassembled WGS sequence"/>
</dbReference>
<dbReference type="PANTHER" id="PTHR30193">
    <property type="entry name" value="ABC TRANSPORTER PERMEASE PROTEIN"/>
    <property type="match status" value="1"/>
</dbReference>
<dbReference type="PANTHER" id="PTHR30193:SF1">
    <property type="entry name" value="ABC TRANSPORTER PERMEASE PROTEIN YESP-RELATED"/>
    <property type="match status" value="1"/>
</dbReference>
<feature type="transmembrane region" description="Helical" evidence="7">
    <location>
        <begin position="12"/>
        <end position="40"/>
    </location>
</feature>
<dbReference type="SUPFAM" id="SSF161098">
    <property type="entry name" value="MetI-like"/>
    <property type="match status" value="1"/>
</dbReference>
<reference evidence="9 10" key="1">
    <citation type="submission" date="2018-06" db="EMBL/GenBank/DDBJ databases">
        <authorList>
            <consortium name="Pathogen Informatics"/>
            <person name="Doyle S."/>
        </authorList>
    </citation>
    <scope>NUCLEOTIDE SEQUENCE [LARGE SCALE GENOMIC DNA]</scope>
    <source>
        <strain evidence="9 10">NCTC10343</strain>
    </source>
</reference>
<dbReference type="CDD" id="cd06261">
    <property type="entry name" value="TM_PBP2"/>
    <property type="match status" value="1"/>
</dbReference>
<evidence type="ECO:0000256" key="7">
    <source>
        <dbReference type="RuleBase" id="RU363032"/>
    </source>
</evidence>
<sequence>MQSLSSIRKKENGLGWLFAAPAILGFVIFVLGPMIASLWFSLTDYKVASQAHFIGLDNYVHLFDGTDQFFYKSLGVTFYYVFLSVPLQIIVAFFLAILLNQKVKGLAFFRTVFYLPTIVPLIASSMIWMWLFDPDLGLLNVVLRALHLPESQWIYSEGSVVPTLVLMSLWTVGGTMIIFLAGLQDIPRHYYEAIEIDGGNALHKLVYITIPLTSPTIFFNTIMGFIGGFQVFVQPYVMTQGGPNNSSLFYTFYLFREAFTFSNMGYACAIAWVLFIVVLIFTAFLFKTARKWVYYEGGGA</sequence>
<keyword evidence="2 7" id="KW-0813">Transport</keyword>
<dbReference type="Gene3D" id="1.10.3720.10">
    <property type="entry name" value="MetI-like"/>
    <property type="match status" value="1"/>
</dbReference>
<feature type="transmembrane region" description="Helical" evidence="7">
    <location>
        <begin position="111"/>
        <end position="131"/>
    </location>
</feature>
<evidence type="ECO:0000313" key="9">
    <source>
        <dbReference type="EMBL" id="SUA71668.1"/>
    </source>
</evidence>
<feature type="transmembrane region" description="Helical" evidence="7">
    <location>
        <begin position="160"/>
        <end position="184"/>
    </location>
</feature>
<gene>
    <name evidence="9" type="primary">ugpA7</name>
    <name evidence="9" type="ORF">NCTC10343_04578</name>
</gene>
<feature type="transmembrane region" description="Helical" evidence="7">
    <location>
        <begin position="264"/>
        <end position="286"/>
    </location>
</feature>
<comment type="subcellular location">
    <subcellularLocation>
        <location evidence="1 7">Cell membrane</location>
        <topology evidence="1 7">Multi-pass membrane protein</topology>
    </subcellularLocation>
</comment>
<evidence type="ECO:0000256" key="1">
    <source>
        <dbReference type="ARBA" id="ARBA00004651"/>
    </source>
</evidence>
<dbReference type="GO" id="GO:0055085">
    <property type="term" value="P:transmembrane transport"/>
    <property type="evidence" value="ECO:0007669"/>
    <property type="project" value="InterPro"/>
</dbReference>
<dbReference type="PROSITE" id="PS50928">
    <property type="entry name" value="ABC_TM1"/>
    <property type="match status" value="1"/>
</dbReference>
<dbReference type="InterPro" id="IPR000515">
    <property type="entry name" value="MetI-like"/>
</dbReference>
<evidence type="ECO:0000256" key="4">
    <source>
        <dbReference type="ARBA" id="ARBA00022692"/>
    </source>
</evidence>
<dbReference type="GO" id="GO:0005886">
    <property type="term" value="C:plasma membrane"/>
    <property type="evidence" value="ECO:0007669"/>
    <property type="project" value="UniProtKB-SubCell"/>
</dbReference>
<keyword evidence="6 7" id="KW-0472">Membrane</keyword>
<dbReference type="AlphaFoldDB" id="A0A378Y4A4"/>
<name>A0A378Y4A4_PAEPO</name>
<feature type="transmembrane region" description="Helical" evidence="7">
    <location>
        <begin position="205"/>
        <end position="233"/>
    </location>
</feature>
<organism evidence="9 10">
    <name type="scientific">Paenibacillus polymyxa</name>
    <name type="common">Bacillus polymyxa</name>
    <dbReference type="NCBI Taxonomy" id="1406"/>
    <lineage>
        <taxon>Bacteria</taxon>
        <taxon>Bacillati</taxon>
        <taxon>Bacillota</taxon>
        <taxon>Bacilli</taxon>
        <taxon>Bacillales</taxon>
        <taxon>Paenibacillaceae</taxon>
        <taxon>Paenibacillus</taxon>
    </lineage>
</organism>
<evidence type="ECO:0000256" key="2">
    <source>
        <dbReference type="ARBA" id="ARBA00022448"/>
    </source>
</evidence>
<keyword evidence="3" id="KW-1003">Cell membrane</keyword>
<evidence type="ECO:0000313" key="10">
    <source>
        <dbReference type="Proteomes" id="UP000254400"/>
    </source>
</evidence>
<keyword evidence="4 7" id="KW-0812">Transmembrane</keyword>
<evidence type="ECO:0000256" key="3">
    <source>
        <dbReference type="ARBA" id="ARBA00022475"/>
    </source>
</evidence>
<proteinExistence type="inferred from homology"/>
<dbReference type="InterPro" id="IPR035906">
    <property type="entry name" value="MetI-like_sf"/>
</dbReference>
<evidence type="ECO:0000259" key="8">
    <source>
        <dbReference type="PROSITE" id="PS50928"/>
    </source>
</evidence>
<evidence type="ECO:0000256" key="5">
    <source>
        <dbReference type="ARBA" id="ARBA00022989"/>
    </source>
</evidence>
<dbReference type="Pfam" id="PF00528">
    <property type="entry name" value="BPD_transp_1"/>
    <property type="match status" value="1"/>
</dbReference>
<keyword evidence="5 7" id="KW-1133">Transmembrane helix</keyword>
<dbReference type="EMBL" id="UGSC01000001">
    <property type="protein sequence ID" value="SUA71668.1"/>
    <property type="molecule type" value="Genomic_DNA"/>
</dbReference>
<dbReference type="GeneID" id="93347898"/>